<reference evidence="1 2" key="1">
    <citation type="submission" date="2014-08" db="EMBL/GenBank/DDBJ databases">
        <title>Whole genome shotgun sequence of Sphingomonas paucimobilis NBRC 13935.</title>
        <authorList>
            <person name="Hosoyama A."/>
            <person name="Hashimoto M."/>
            <person name="Hosoyama Y."/>
            <person name="Noguchi M."/>
            <person name="Uohara A."/>
            <person name="Ohji S."/>
            <person name="Katano-Makiyama Y."/>
            <person name="Ichikawa N."/>
            <person name="Kimura A."/>
            <person name="Yamazoe A."/>
            <person name="Fujita N."/>
        </authorList>
    </citation>
    <scope>NUCLEOTIDE SEQUENCE [LARGE SCALE GENOMIC DNA]</scope>
    <source>
        <strain evidence="1 2">NBRC 13935</strain>
    </source>
</reference>
<keyword evidence="2" id="KW-1185">Reference proteome</keyword>
<proteinExistence type="predicted"/>
<dbReference type="AlphaFoldDB" id="A0A0C9NCJ9"/>
<dbReference type="EMBL" id="BBJS01000010">
    <property type="protein sequence ID" value="GAN12488.1"/>
    <property type="molecule type" value="Genomic_DNA"/>
</dbReference>
<accession>A0A0C9NCJ9</accession>
<name>A0A0C9NCJ9_SPHPI</name>
<comment type="caution">
    <text evidence="1">The sequence shown here is derived from an EMBL/GenBank/DDBJ whole genome shotgun (WGS) entry which is preliminary data.</text>
</comment>
<dbReference type="Proteomes" id="UP000032025">
    <property type="component" value="Unassembled WGS sequence"/>
</dbReference>
<gene>
    <name evidence="1" type="ORF">SP6_10_00690</name>
</gene>
<protein>
    <submittedName>
        <fullName evidence="1">DNA, contig: SP610</fullName>
    </submittedName>
</protein>
<evidence type="ECO:0000313" key="2">
    <source>
        <dbReference type="Proteomes" id="UP000032025"/>
    </source>
</evidence>
<evidence type="ECO:0000313" key="1">
    <source>
        <dbReference type="EMBL" id="GAN12488.1"/>
    </source>
</evidence>
<sequence length="88" mass="9789">MLYSTSIESMEVTMLAEYGQAREPFGAWLMAQKDRGDWIDPIAAAARADRGFPRNGTPDQVRARLRDMGADGDAFAALDDAEIDWMSF</sequence>
<organism evidence="1 2">
    <name type="scientific">Sphingomonas paucimobilis NBRC 13935</name>
    <dbReference type="NCBI Taxonomy" id="1219050"/>
    <lineage>
        <taxon>Bacteria</taxon>
        <taxon>Pseudomonadati</taxon>
        <taxon>Pseudomonadota</taxon>
        <taxon>Alphaproteobacteria</taxon>
        <taxon>Sphingomonadales</taxon>
        <taxon>Sphingomonadaceae</taxon>
        <taxon>Sphingomonas</taxon>
    </lineage>
</organism>